<sequence>MVSFQDVAGSAPSRPWQHHCRMRLVVKLPSQFKGESAVFFDKKEINSLAEPFNLSLIGKFSHGRPSLDNLRWEFHTFGFKGSFTIGWLDSRHVLIRFDLEEDYIRLWLKGSWSLQGYLMRVFKWSVDFQLSAEPSVIPGWIALEGLPIHLFNKGSMFSIANLIGKPMKIDEPAANLSRPSVARICVEMDLLKELPSRIWIGIGDLPPYCSYCKKIGHDASEYQKLLLSKSLGREGVDHIAPGNEQKQQEAPTLSGKTKRITWATKDKLLSDTTAMLPQHSTSTGNLTAP</sequence>
<comment type="caution">
    <text evidence="1">The sequence shown here is derived from an EMBL/GenBank/DDBJ whole genome shotgun (WGS) entry which is preliminary data.</text>
</comment>
<accession>A0ACC0BXC6</accession>
<name>A0ACC0BXC6_CATRO</name>
<dbReference type="EMBL" id="CM044702">
    <property type="protein sequence ID" value="KAI5677247.1"/>
    <property type="molecule type" value="Genomic_DNA"/>
</dbReference>
<proteinExistence type="predicted"/>
<evidence type="ECO:0000313" key="1">
    <source>
        <dbReference type="EMBL" id="KAI5677247.1"/>
    </source>
</evidence>
<organism evidence="1 2">
    <name type="scientific">Catharanthus roseus</name>
    <name type="common">Madagascar periwinkle</name>
    <name type="synonym">Vinca rosea</name>
    <dbReference type="NCBI Taxonomy" id="4058"/>
    <lineage>
        <taxon>Eukaryota</taxon>
        <taxon>Viridiplantae</taxon>
        <taxon>Streptophyta</taxon>
        <taxon>Embryophyta</taxon>
        <taxon>Tracheophyta</taxon>
        <taxon>Spermatophyta</taxon>
        <taxon>Magnoliopsida</taxon>
        <taxon>eudicotyledons</taxon>
        <taxon>Gunneridae</taxon>
        <taxon>Pentapetalae</taxon>
        <taxon>asterids</taxon>
        <taxon>lamiids</taxon>
        <taxon>Gentianales</taxon>
        <taxon>Apocynaceae</taxon>
        <taxon>Rauvolfioideae</taxon>
        <taxon>Vinceae</taxon>
        <taxon>Catharanthinae</taxon>
        <taxon>Catharanthus</taxon>
    </lineage>
</organism>
<reference evidence="2" key="1">
    <citation type="journal article" date="2023" name="Nat. Plants">
        <title>Single-cell RNA sequencing provides a high-resolution roadmap for understanding the multicellular compartmentation of specialized metabolism.</title>
        <authorList>
            <person name="Sun S."/>
            <person name="Shen X."/>
            <person name="Li Y."/>
            <person name="Li Y."/>
            <person name="Wang S."/>
            <person name="Li R."/>
            <person name="Zhang H."/>
            <person name="Shen G."/>
            <person name="Guo B."/>
            <person name="Wei J."/>
            <person name="Xu J."/>
            <person name="St-Pierre B."/>
            <person name="Chen S."/>
            <person name="Sun C."/>
        </authorList>
    </citation>
    <scope>NUCLEOTIDE SEQUENCE [LARGE SCALE GENOMIC DNA]</scope>
</reference>
<evidence type="ECO:0000313" key="2">
    <source>
        <dbReference type="Proteomes" id="UP001060085"/>
    </source>
</evidence>
<keyword evidence="2" id="KW-1185">Reference proteome</keyword>
<gene>
    <name evidence="1" type="ORF">M9H77_08197</name>
</gene>
<dbReference type="Proteomes" id="UP001060085">
    <property type="component" value="Linkage Group LG02"/>
</dbReference>
<protein>
    <submittedName>
        <fullName evidence="1">Uncharacterized protein</fullName>
    </submittedName>
</protein>